<dbReference type="HOGENOM" id="CLU_066192_17_8_12"/>
<dbReference type="eggNOG" id="COG1396">
    <property type="taxonomic scope" value="Bacteria"/>
</dbReference>
<keyword evidence="1 3" id="KW-0238">DNA-binding</keyword>
<dbReference type="SMART" id="SM00530">
    <property type="entry name" value="HTH_XRE"/>
    <property type="match status" value="1"/>
</dbReference>
<dbReference type="InterPro" id="IPR001387">
    <property type="entry name" value="Cro/C1-type_HTH"/>
</dbReference>
<dbReference type="OrthoDB" id="362430at2"/>
<dbReference type="PROSITE" id="PS50943">
    <property type="entry name" value="HTH_CROC1"/>
    <property type="match status" value="1"/>
</dbReference>
<dbReference type="STRING" id="545694.TREPR_3354"/>
<accession>F5YK63</accession>
<proteinExistence type="predicted"/>
<feature type="domain" description="HTH cro/C1-type" evidence="2">
    <location>
        <begin position="14"/>
        <end position="68"/>
    </location>
</feature>
<dbReference type="GO" id="GO:0003700">
    <property type="term" value="F:DNA-binding transcription factor activity"/>
    <property type="evidence" value="ECO:0007669"/>
    <property type="project" value="TreeGrafter"/>
</dbReference>
<dbReference type="KEGG" id="tpi:TREPR_3354"/>
<dbReference type="PANTHER" id="PTHR46797">
    <property type="entry name" value="HTH-TYPE TRANSCRIPTIONAL REGULATOR"/>
    <property type="match status" value="1"/>
</dbReference>
<evidence type="ECO:0000256" key="1">
    <source>
        <dbReference type="ARBA" id="ARBA00023125"/>
    </source>
</evidence>
<reference evidence="4" key="1">
    <citation type="submission" date="2009-12" db="EMBL/GenBank/DDBJ databases">
        <title>Complete sequence of Treponema primitia strain ZAS-2.</title>
        <authorList>
            <person name="Tetu S.G."/>
            <person name="Matson E."/>
            <person name="Ren Q."/>
            <person name="Seshadri R."/>
            <person name="Elbourne L."/>
            <person name="Hassan K.A."/>
            <person name="Durkin A."/>
            <person name="Radune D."/>
            <person name="Mohamoud Y."/>
            <person name="Shay R."/>
            <person name="Jin S."/>
            <person name="Zhang X."/>
            <person name="Lucey K."/>
            <person name="Ballor N.R."/>
            <person name="Ottesen E."/>
            <person name="Rosenthal R."/>
            <person name="Allen A."/>
            <person name="Leadbetter J.R."/>
            <person name="Paulsen I.T."/>
        </authorList>
    </citation>
    <scope>NUCLEOTIDE SEQUENCE [LARGE SCALE GENOMIC DNA]</scope>
    <source>
        <strain evidence="4">ATCC BAA-887 / DSM 12427 / ZAS-2</strain>
    </source>
</reference>
<dbReference type="CDD" id="cd00093">
    <property type="entry name" value="HTH_XRE"/>
    <property type="match status" value="1"/>
</dbReference>
<protein>
    <submittedName>
        <fullName evidence="3">DNA-binding protein</fullName>
    </submittedName>
</protein>
<sequence length="112" mass="12892">MNERDLRSILSLNIKKYRNYRKLSQAEFAEKIGISIPFLSDIENGKKWLSPRTLAKIASALNIEAYELLKPEKLIPDNIVDILEKYKVDINEAFGKTLGDLHENFISQVITK</sequence>
<reference evidence="3 4" key="2">
    <citation type="journal article" date="2011" name="ISME J.">
        <title>RNA-seq reveals cooperative metabolic interactions between two termite-gut spirochete species in co-culture.</title>
        <authorList>
            <person name="Rosenthal A.Z."/>
            <person name="Matson E.G."/>
            <person name="Eldar A."/>
            <person name="Leadbetter J.R."/>
        </authorList>
    </citation>
    <scope>NUCLEOTIDE SEQUENCE [LARGE SCALE GENOMIC DNA]</scope>
    <source>
        <strain evidence="4">ATCC BAA-887 / DSM 12427 / ZAS-2</strain>
    </source>
</reference>
<evidence type="ECO:0000259" key="2">
    <source>
        <dbReference type="PROSITE" id="PS50943"/>
    </source>
</evidence>
<dbReference type="AlphaFoldDB" id="F5YK63"/>
<dbReference type="InterPro" id="IPR050807">
    <property type="entry name" value="TransReg_Diox_bact_type"/>
</dbReference>
<keyword evidence="4" id="KW-1185">Reference proteome</keyword>
<dbReference type="EMBL" id="CP001843">
    <property type="protein sequence ID" value="AEF85782.1"/>
    <property type="molecule type" value="Genomic_DNA"/>
</dbReference>
<organism evidence="3 4">
    <name type="scientific">Treponema primitia (strain ATCC BAA-887 / DSM 12427 / ZAS-2)</name>
    <dbReference type="NCBI Taxonomy" id="545694"/>
    <lineage>
        <taxon>Bacteria</taxon>
        <taxon>Pseudomonadati</taxon>
        <taxon>Spirochaetota</taxon>
        <taxon>Spirochaetia</taxon>
        <taxon>Spirochaetales</taxon>
        <taxon>Treponemataceae</taxon>
        <taxon>Treponema</taxon>
    </lineage>
</organism>
<dbReference type="GO" id="GO:0005829">
    <property type="term" value="C:cytosol"/>
    <property type="evidence" value="ECO:0007669"/>
    <property type="project" value="TreeGrafter"/>
</dbReference>
<gene>
    <name evidence="3" type="ordered locus">TREPR_3354</name>
</gene>
<dbReference type="SUPFAM" id="SSF47413">
    <property type="entry name" value="lambda repressor-like DNA-binding domains"/>
    <property type="match status" value="1"/>
</dbReference>
<dbReference type="RefSeq" id="WP_015706924.1">
    <property type="nucleotide sequence ID" value="NC_015578.1"/>
</dbReference>
<dbReference type="InterPro" id="IPR010982">
    <property type="entry name" value="Lambda_DNA-bd_dom_sf"/>
</dbReference>
<dbReference type="Gene3D" id="1.10.260.40">
    <property type="entry name" value="lambda repressor-like DNA-binding domains"/>
    <property type="match status" value="1"/>
</dbReference>
<name>F5YK63_TREPZ</name>
<dbReference type="Pfam" id="PF01381">
    <property type="entry name" value="HTH_3"/>
    <property type="match status" value="1"/>
</dbReference>
<evidence type="ECO:0000313" key="4">
    <source>
        <dbReference type="Proteomes" id="UP000009223"/>
    </source>
</evidence>
<evidence type="ECO:0000313" key="3">
    <source>
        <dbReference type="EMBL" id="AEF85782.1"/>
    </source>
</evidence>
<dbReference type="GO" id="GO:0003677">
    <property type="term" value="F:DNA binding"/>
    <property type="evidence" value="ECO:0007669"/>
    <property type="project" value="UniProtKB-KW"/>
</dbReference>
<dbReference type="Proteomes" id="UP000009223">
    <property type="component" value="Chromosome"/>
</dbReference>
<dbReference type="PANTHER" id="PTHR46797:SF1">
    <property type="entry name" value="METHYLPHOSPHONATE SYNTHASE"/>
    <property type="match status" value="1"/>
</dbReference>